<gene>
    <name evidence="2" type="ORF">JCGZ_12201</name>
</gene>
<evidence type="ECO:0000313" key="3">
    <source>
        <dbReference type="Proteomes" id="UP000027138"/>
    </source>
</evidence>
<accession>A0A067LE33</accession>
<reference evidence="2 3" key="1">
    <citation type="journal article" date="2014" name="PLoS ONE">
        <title>Global Analysis of Gene Expression Profiles in Physic Nut (Jatropha curcas L.) Seedlings Exposed to Salt Stress.</title>
        <authorList>
            <person name="Zhang L."/>
            <person name="Zhang C."/>
            <person name="Wu P."/>
            <person name="Chen Y."/>
            <person name="Li M."/>
            <person name="Jiang H."/>
            <person name="Wu G."/>
        </authorList>
    </citation>
    <scope>NUCLEOTIDE SEQUENCE [LARGE SCALE GENOMIC DNA]</scope>
    <source>
        <strain evidence="3">cv. GZQX0401</strain>
        <tissue evidence="2">Young leaves</tissue>
    </source>
</reference>
<feature type="compositionally biased region" description="Basic and acidic residues" evidence="1">
    <location>
        <begin position="16"/>
        <end position="29"/>
    </location>
</feature>
<dbReference type="OrthoDB" id="1782406at2759"/>
<name>A0A067LE33_JATCU</name>
<dbReference type="STRING" id="180498.A0A067LE33"/>
<dbReference type="EMBL" id="KK914210">
    <property type="protein sequence ID" value="KDP46677.1"/>
    <property type="molecule type" value="Genomic_DNA"/>
</dbReference>
<protein>
    <submittedName>
        <fullName evidence="2">Uncharacterized protein</fullName>
    </submittedName>
</protein>
<sequence length="57" mass="5989">MGQGPSGNRQGLPGHRKSDGGDKKDKEFEPAAPPARVGRKQLKQKGPEAAARLPTLA</sequence>
<dbReference type="Proteomes" id="UP000027138">
    <property type="component" value="Unassembled WGS sequence"/>
</dbReference>
<proteinExistence type="predicted"/>
<organism evidence="2 3">
    <name type="scientific">Jatropha curcas</name>
    <name type="common">Barbados nut</name>
    <dbReference type="NCBI Taxonomy" id="180498"/>
    <lineage>
        <taxon>Eukaryota</taxon>
        <taxon>Viridiplantae</taxon>
        <taxon>Streptophyta</taxon>
        <taxon>Embryophyta</taxon>
        <taxon>Tracheophyta</taxon>
        <taxon>Spermatophyta</taxon>
        <taxon>Magnoliopsida</taxon>
        <taxon>eudicotyledons</taxon>
        <taxon>Gunneridae</taxon>
        <taxon>Pentapetalae</taxon>
        <taxon>rosids</taxon>
        <taxon>fabids</taxon>
        <taxon>Malpighiales</taxon>
        <taxon>Euphorbiaceae</taxon>
        <taxon>Crotonoideae</taxon>
        <taxon>Jatropheae</taxon>
        <taxon>Jatropha</taxon>
    </lineage>
</organism>
<evidence type="ECO:0000256" key="1">
    <source>
        <dbReference type="SAM" id="MobiDB-lite"/>
    </source>
</evidence>
<evidence type="ECO:0000313" key="2">
    <source>
        <dbReference type="EMBL" id="KDP46677.1"/>
    </source>
</evidence>
<dbReference type="AlphaFoldDB" id="A0A067LE33"/>
<feature type="region of interest" description="Disordered" evidence="1">
    <location>
        <begin position="1"/>
        <end position="57"/>
    </location>
</feature>
<keyword evidence="3" id="KW-1185">Reference proteome</keyword>